<reference evidence="5 6" key="1">
    <citation type="journal article" date="2010" name="ChemBioChem">
        <title>Cloning and characterization of the biosynthetic gene cluster of 16-membered macrolide antibiotic FD-891: involvement of a dual functional cytochrome P450 monooxygenase catalyzing epoxidation and hydroxylation.</title>
        <authorList>
            <person name="Kudo F."/>
            <person name="Motegi A."/>
            <person name="Mizoue K."/>
            <person name="Eguchi T."/>
        </authorList>
    </citation>
    <scope>NUCLEOTIDE SEQUENCE [LARGE SCALE GENOMIC DNA]</scope>
    <source>
        <strain evidence="5 6">A-8890</strain>
    </source>
</reference>
<dbReference type="InterPro" id="IPR050251">
    <property type="entry name" value="HpcH-HpaI_aldolase"/>
</dbReference>
<evidence type="ECO:0000313" key="6">
    <source>
        <dbReference type="Proteomes" id="UP001321542"/>
    </source>
</evidence>
<evidence type="ECO:0000259" key="4">
    <source>
        <dbReference type="Pfam" id="PF03328"/>
    </source>
</evidence>
<evidence type="ECO:0000256" key="2">
    <source>
        <dbReference type="ARBA" id="ARBA00022723"/>
    </source>
</evidence>
<dbReference type="Gene3D" id="3.20.20.60">
    <property type="entry name" value="Phosphoenolpyruvate-binding domains"/>
    <property type="match status" value="1"/>
</dbReference>
<accession>A0ABN5VCM7</accession>
<dbReference type="PANTHER" id="PTHR30502">
    <property type="entry name" value="2-KETO-3-DEOXY-L-RHAMNONATE ALDOLASE"/>
    <property type="match status" value="1"/>
</dbReference>
<organism evidence="5 6">
    <name type="scientific">Streptomyces graminofaciens</name>
    <dbReference type="NCBI Taxonomy" id="68212"/>
    <lineage>
        <taxon>Bacteria</taxon>
        <taxon>Bacillati</taxon>
        <taxon>Actinomycetota</taxon>
        <taxon>Actinomycetes</taxon>
        <taxon>Kitasatosporales</taxon>
        <taxon>Streptomycetaceae</taxon>
        <taxon>Streptomyces</taxon>
    </lineage>
</organism>
<evidence type="ECO:0000256" key="1">
    <source>
        <dbReference type="ARBA" id="ARBA00005568"/>
    </source>
</evidence>
<evidence type="ECO:0000313" key="5">
    <source>
        <dbReference type="EMBL" id="BBC31045.1"/>
    </source>
</evidence>
<proteinExistence type="inferred from homology"/>
<dbReference type="EMBL" id="AP018448">
    <property type="protein sequence ID" value="BBC31045.1"/>
    <property type="molecule type" value="Genomic_DNA"/>
</dbReference>
<feature type="domain" description="HpcH/HpaI aldolase/citrate lyase" evidence="4">
    <location>
        <begin position="36"/>
        <end position="259"/>
    </location>
</feature>
<keyword evidence="2" id="KW-0479">Metal-binding</keyword>
<name>A0ABN5VCM7_9ACTN</name>
<dbReference type="Proteomes" id="UP001321542">
    <property type="component" value="Chromosome"/>
</dbReference>
<sequence>MTVHHPQTGASQPAPGQWPPPANVFKARLARGEQMIGLWCSLADAYPAEIVAGAGFDWLLLDTEHSHADVAIVLSQLQAVAPYPCSAVVRPPVNDPTVIKRLLDVGAQSLLIPQVESAEEALAAVAATRYAPVGVRGVSALTRATRFGRVKDYAELAHTELCVLVQVESRHALEQIGQIASVDGVDGIFIGPSDLAASLGHPGDPNAPTVIAAVEEAIGRVRAAGKPAGVLTTNPTFARRCIDLGTTFTAVGVDVGLLARGADAVARSFTQQAAATAAPVAADQDLL</sequence>
<keyword evidence="6" id="KW-1185">Reference proteome</keyword>
<dbReference type="PANTHER" id="PTHR30502:SF0">
    <property type="entry name" value="PHOSPHOENOLPYRUVATE CARBOXYLASE FAMILY PROTEIN"/>
    <property type="match status" value="1"/>
</dbReference>
<evidence type="ECO:0000256" key="3">
    <source>
        <dbReference type="ARBA" id="ARBA00023239"/>
    </source>
</evidence>
<comment type="similarity">
    <text evidence="1">Belongs to the HpcH/HpaI aldolase family.</text>
</comment>
<dbReference type="InterPro" id="IPR040442">
    <property type="entry name" value="Pyrv_kinase-like_dom_sf"/>
</dbReference>
<reference evidence="5 6" key="2">
    <citation type="journal article" date="2023" name="ChemBioChem">
        <title>Acyltransferase Domain Exchange between Two Independent Type I Polyketide Synthases in the Same Producer Strain of Macrolide Antibiotics.</title>
        <authorList>
            <person name="Kudo F."/>
            <person name="Kishikawa K."/>
            <person name="Tsuboi K."/>
            <person name="Kido T."/>
            <person name="Usui T."/>
            <person name="Hashimoto J."/>
            <person name="Shin-Ya K."/>
            <person name="Miyanaga A."/>
            <person name="Eguchi T."/>
        </authorList>
    </citation>
    <scope>NUCLEOTIDE SEQUENCE [LARGE SCALE GENOMIC DNA]</scope>
    <source>
        <strain evidence="5 6">A-8890</strain>
    </source>
</reference>
<gene>
    <name evidence="5" type="ORF">SGFS_023390</name>
</gene>
<dbReference type="InterPro" id="IPR015813">
    <property type="entry name" value="Pyrv/PenolPyrv_kinase-like_dom"/>
</dbReference>
<dbReference type="InterPro" id="IPR005000">
    <property type="entry name" value="Aldolase/citrate-lyase_domain"/>
</dbReference>
<keyword evidence="3" id="KW-0456">Lyase</keyword>
<dbReference type="Pfam" id="PF03328">
    <property type="entry name" value="HpcH_HpaI"/>
    <property type="match status" value="1"/>
</dbReference>
<protein>
    <recommendedName>
        <fullName evidence="4">HpcH/HpaI aldolase/citrate lyase domain-containing protein</fullName>
    </recommendedName>
</protein>
<dbReference type="SUPFAM" id="SSF51621">
    <property type="entry name" value="Phosphoenolpyruvate/pyruvate domain"/>
    <property type="match status" value="1"/>
</dbReference>